<evidence type="ECO:0000256" key="4">
    <source>
        <dbReference type="ARBA" id="ARBA00022984"/>
    </source>
</evidence>
<dbReference type="Pfam" id="PF20142">
    <property type="entry name" value="Scaffold"/>
    <property type="match status" value="1"/>
</dbReference>
<comment type="caution">
    <text evidence="8">The sequence shown here is derived from an EMBL/GenBank/DDBJ whole genome shotgun (WGS) entry which is preliminary data.</text>
</comment>
<dbReference type="InterPro" id="IPR038063">
    <property type="entry name" value="Transpep_catalytic_dom"/>
</dbReference>
<dbReference type="SUPFAM" id="SSF47090">
    <property type="entry name" value="PGBD-like"/>
    <property type="match status" value="1"/>
</dbReference>
<dbReference type="CDD" id="cd16913">
    <property type="entry name" value="YkuD_like"/>
    <property type="match status" value="1"/>
</dbReference>
<feature type="active site" description="Nucleophile" evidence="6">
    <location>
        <position position="485"/>
    </location>
</feature>
<dbReference type="InterPro" id="IPR036366">
    <property type="entry name" value="PGBDSf"/>
</dbReference>
<sequence length="569" mass="63550">MTHPPGDSLRLDRPSLAVAAFLALALLAPSCARAPRGERAVRGEIKRQLGQGFRLFRRPTVDADDLQPLVRRFYRGRGFRPAWTSGRGPTADARLLRRALDQAPREGLDPSTYALGRIDSLMKRATPRFLGPRTPTRSLAALDLLLTRAFLGFAAHLSTGQVDPRALPADWHVRRRRVNLVAILSDSLHAHHVPEALAAMPPRDPRYAALGGALERYRAIAAAGGWSPIPPGPTLRRGQHGPRVVALRARLARAGDLPPQGSRSAVFDGETEAALRRVQERLGLTPDGVAKAQDLAALNVPVERRVRQIELNMERWRWVPDSLGDSYLMVNIPAFALELYEQGKPALTSRVVVGKQFSPTPMFSDRITYLVINPSWYLPASIIAREVLPAMMQDRSYLKHTGIRVFDSPHPDAREVDPAKVNWSSLDWDTSSTQPFPYSFRQEPGPQNPVGHVKFMCPNQFDVYLHDTPAGHLFSQSERDFSHGCVRVEHAVELAERLLEGVPGWSRAELLAAFASSMRDSAVRLPQPMPVHLFYWTAWVDDRGRVQFRDDVYGLDRVLEEALGHRRPL</sequence>
<evidence type="ECO:0000256" key="1">
    <source>
        <dbReference type="ARBA" id="ARBA00004752"/>
    </source>
</evidence>
<dbReference type="GO" id="GO:0071555">
    <property type="term" value="P:cell wall organization"/>
    <property type="evidence" value="ECO:0007669"/>
    <property type="project" value="UniProtKB-UniRule"/>
</dbReference>
<evidence type="ECO:0000256" key="5">
    <source>
        <dbReference type="ARBA" id="ARBA00023316"/>
    </source>
</evidence>
<dbReference type="GO" id="GO:0008360">
    <property type="term" value="P:regulation of cell shape"/>
    <property type="evidence" value="ECO:0007669"/>
    <property type="project" value="UniProtKB-UniRule"/>
</dbReference>
<accession>A0A538S6H0</accession>
<evidence type="ECO:0000313" key="8">
    <source>
        <dbReference type="EMBL" id="TMQ46987.1"/>
    </source>
</evidence>
<dbReference type="Proteomes" id="UP000320184">
    <property type="component" value="Unassembled WGS sequence"/>
</dbReference>
<keyword evidence="2" id="KW-0808">Transferase</keyword>
<feature type="active site" description="Proton donor/acceptor" evidence="6">
    <location>
        <position position="466"/>
    </location>
</feature>
<dbReference type="PANTHER" id="PTHR41533:SF2">
    <property type="entry name" value="BLR7131 PROTEIN"/>
    <property type="match status" value="1"/>
</dbReference>
<dbReference type="Gene3D" id="2.40.440.10">
    <property type="entry name" value="L,D-transpeptidase catalytic domain-like"/>
    <property type="match status" value="1"/>
</dbReference>
<organism evidence="8 9">
    <name type="scientific">Eiseniibacteriota bacterium</name>
    <dbReference type="NCBI Taxonomy" id="2212470"/>
    <lineage>
        <taxon>Bacteria</taxon>
        <taxon>Candidatus Eiseniibacteriota</taxon>
    </lineage>
</organism>
<dbReference type="EMBL" id="VBOT01000209">
    <property type="protein sequence ID" value="TMQ46987.1"/>
    <property type="molecule type" value="Genomic_DNA"/>
</dbReference>
<dbReference type="Pfam" id="PF03734">
    <property type="entry name" value="YkuD"/>
    <property type="match status" value="1"/>
</dbReference>
<name>A0A538S6H0_UNCEI</name>
<keyword evidence="3 6" id="KW-0133">Cell shape</keyword>
<dbReference type="InterPro" id="IPR005490">
    <property type="entry name" value="LD_TPept_cat_dom"/>
</dbReference>
<dbReference type="PANTHER" id="PTHR41533">
    <property type="entry name" value="L,D-TRANSPEPTIDASE HI_1667-RELATED"/>
    <property type="match status" value="1"/>
</dbReference>
<reference evidence="8 9" key="1">
    <citation type="journal article" date="2019" name="Nat. Microbiol.">
        <title>Mediterranean grassland soil C-N compound turnover is dependent on rainfall and depth, and is mediated by genomically divergent microorganisms.</title>
        <authorList>
            <person name="Diamond S."/>
            <person name="Andeer P.F."/>
            <person name="Li Z."/>
            <person name="Crits-Christoph A."/>
            <person name="Burstein D."/>
            <person name="Anantharaman K."/>
            <person name="Lane K.R."/>
            <person name="Thomas B.C."/>
            <person name="Pan C."/>
            <person name="Northen T.R."/>
            <person name="Banfield J.F."/>
        </authorList>
    </citation>
    <scope>NUCLEOTIDE SEQUENCE [LARGE SCALE GENOMIC DNA]</scope>
    <source>
        <strain evidence="8">WS_3</strain>
    </source>
</reference>
<dbReference type="SUPFAM" id="SSF141523">
    <property type="entry name" value="L,D-transpeptidase catalytic domain-like"/>
    <property type="match status" value="1"/>
</dbReference>
<dbReference type="Gene3D" id="1.10.101.10">
    <property type="entry name" value="PGBD-like superfamily/PGBD"/>
    <property type="match status" value="1"/>
</dbReference>
<evidence type="ECO:0000256" key="6">
    <source>
        <dbReference type="PROSITE-ProRule" id="PRU01373"/>
    </source>
</evidence>
<dbReference type="Pfam" id="PF01471">
    <property type="entry name" value="PG_binding_1"/>
    <property type="match status" value="1"/>
</dbReference>
<dbReference type="InterPro" id="IPR002477">
    <property type="entry name" value="Peptidoglycan-bd-like"/>
</dbReference>
<dbReference type="PROSITE" id="PS52029">
    <property type="entry name" value="LD_TPASE"/>
    <property type="match status" value="1"/>
</dbReference>
<feature type="domain" description="L,D-TPase catalytic" evidence="7">
    <location>
        <begin position="326"/>
        <end position="511"/>
    </location>
</feature>
<protein>
    <submittedName>
        <fullName evidence="8">Peptidoglycan-binding protein</fullName>
    </submittedName>
</protein>
<dbReference type="InterPro" id="IPR052905">
    <property type="entry name" value="LD-transpeptidase_YkuD-like"/>
</dbReference>
<dbReference type="AlphaFoldDB" id="A0A538S6H0"/>
<dbReference type="GO" id="GO:0009252">
    <property type="term" value="P:peptidoglycan biosynthetic process"/>
    <property type="evidence" value="ECO:0007669"/>
    <property type="project" value="UniProtKB-UniPathway"/>
</dbReference>
<dbReference type="GO" id="GO:0016740">
    <property type="term" value="F:transferase activity"/>
    <property type="evidence" value="ECO:0007669"/>
    <property type="project" value="UniProtKB-KW"/>
</dbReference>
<dbReference type="InterPro" id="IPR045380">
    <property type="entry name" value="LD_TPept_scaffold_dom"/>
</dbReference>
<evidence type="ECO:0000256" key="2">
    <source>
        <dbReference type="ARBA" id="ARBA00022679"/>
    </source>
</evidence>
<proteinExistence type="predicted"/>
<evidence type="ECO:0000313" key="9">
    <source>
        <dbReference type="Proteomes" id="UP000320184"/>
    </source>
</evidence>
<comment type="pathway">
    <text evidence="1 6">Cell wall biogenesis; peptidoglycan biosynthesis.</text>
</comment>
<gene>
    <name evidence="8" type="ORF">E6K73_14305</name>
</gene>
<evidence type="ECO:0000256" key="3">
    <source>
        <dbReference type="ARBA" id="ARBA00022960"/>
    </source>
</evidence>
<dbReference type="InterPro" id="IPR036365">
    <property type="entry name" value="PGBD-like_sf"/>
</dbReference>
<evidence type="ECO:0000259" key="7">
    <source>
        <dbReference type="PROSITE" id="PS52029"/>
    </source>
</evidence>
<keyword evidence="4 6" id="KW-0573">Peptidoglycan synthesis</keyword>
<dbReference type="UniPathway" id="UPA00219"/>
<keyword evidence="5 6" id="KW-0961">Cell wall biogenesis/degradation</keyword>